<evidence type="ECO:0000256" key="1">
    <source>
        <dbReference type="SAM" id="MobiDB-lite"/>
    </source>
</evidence>
<reference evidence="3 4" key="1">
    <citation type="submission" date="2023-07" db="EMBL/GenBank/DDBJ databases">
        <title>Sorghum-associated microbial communities from plants grown in Nebraska, USA.</title>
        <authorList>
            <person name="Schachtman D."/>
        </authorList>
    </citation>
    <scope>NUCLEOTIDE SEQUENCE [LARGE SCALE GENOMIC DNA]</scope>
    <source>
        <strain evidence="3 4">4138</strain>
    </source>
</reference>
<evidence type="ECO:0000313" key="3">
    <source>
        <dbReference type="EMBL" id="MDR7121682.1"/>
    </source>
</evidence>
<accession>A0ABU1W176</accession>
<keyword evidence="2" id="KW-0812">Transmembrane</keyword>
<evidence type="ECO:0000313" key="4">
    <source>
        <dbReference type="Proteomes" id="UP001257909"/>
    </source>
</evidence>
<evidence type="ECO:0000256" key="2">
    <source>
        <dbReference type="SAM" id="Phobius"/>
    </source>
</evidence>
<gene>
    <name evidence="3" type="ORF">J2W69_002639</name>
</gene>
<feature type="region of interest" description="Disordered" evidence="1">
    <location>
        <begin position="61"/>
        <end position="85"/>
    </location>
</feature>
<sequence>MQRKTSQLPLWWHIYPKQHMVYDYLKLFVYLVLGALAAQMAGPVERPLPFQELRQVQHSFGPSASGVVDRQRSYQPQLSAKDQSA</sequence>
<dbReference type="EMBL" id="JAVDWR010000008">
    <property type="protein sequence ID" value="MDR7121682.1"/>
    <property type="molecule type" value="Genomic_DNA"/>
</dbReference>
<keyword evidence="2" id="KW-0472">Membrane</keyword>
<comment type="caution">
    <text evidence="3">The sequence shown here is derived from an EMBL/GenBank/DDBJ whole genome shotgun (WGS) entry which is preliminary data.</text>
</comment>
<keyword evidence="4" id="KW-1185">Reference proteome</keyword>
<protein>
    <submittedName>
        <fullName evidence="3">Uncharacterized protein</fullName>
    </submittedName>
</protein>
<proteinExistence type="predicted"/>
<dbReference type="RefSeq" id="WP_310279198.1">
    <property type="nucleotide sequence ID" value="NZ_JAVDWR010000008.1"/>
</dbReference>
<organism evidence="3 4">
    <name type="scientific">Rheinheimera soli</name>
    <dbReference type="NCBI Taxonomy" id="443616"/>
    <lineage>
        <taxon>Bacteria</taxon>
        <taxon>Pseudomonadati</taxon>
        <taxon>Pseudomonadota</taxon>
        <taxon>Gammaproteobacteria</taxon>
        <taxon>Chromatiales</taxon>
        <taxon>Chromatiaceae</taxon>
        <taxon>Rheinheimera</taxon>
    </lineage>
</organism>
<keyword evidence="2" id="KW-1133">Transmembrane helix</keyword>
<feature type="compositionally biased region" description="Polar residues" evidence="1">
    <location>
        <begin position="73"/>
        <end position="85"/>
    </location>
</feature>
<feature type="transmembrane region" description="Helical" evidence="2">
    <location>
        <begin position="21"/>
        <end position="41"/>
    </location>
</feature>
<dbReference type="Proteomes" id="UP001257909">
    <property type="component" value="Unassembled WGS sequence"/>
</dbReference>
<name>A0ABU1W176_9GAMM</name>